<keyword evidence="4 9" id="KW-0067">ATP-binding</keyword>
<dbReference type="Pfam" id="PF00005">
    <property type="entry name" value="ABC_tran"/>
    <property type="match status" value="1"/>
</dbReference>
<dbReference type="RefSeq" id="WP_350352833.1">
    <property type="nucleotide sequence ID" value="NZ_CP158357.1"/>
</dbReference>
<feature type="transmembrane region" description="Helical" evidence="7">
    <location>
        <begin position="60"/>
        <end position="82"/>
    </location>
</feature>
<comment type="subcellular location">
    <subcellularLocation>
        <location evidence="1">Cell membrane</location>
        <topology evidence="1">Multi-pass membrane protein</topology>
    </subcellularLocation>
</comment>
<evidence type="ECO:0000256" key="1">
    <source>
        <dbReference type="ARBA" id="ARBA00004651"/>
    </source>
</evidence>
<dbReference type="PROSITE" id="PS50893">
    <property type="entry name" value="ABC_TRANSPORTER_2"/>
    <property type="match status" value="1"/>
</dbReference>
<dbReference type="Gene3D" id="3.40.50.300">
    <property type="entry name" value="P-loop containing nucleotide triphosphate hydrolases"/>
    <property type="match status" value="1"/>
</dbReference>
<dbReference type="GO" id="GO:0034040">
    <property type="term" value="F:ATPase-coupled lipid transmembrane transporter activity"/>
    <property type="evidence" value="ECO:0007669"/>
    <property type="project" value="TreeGrafter"/>
</dbReference>
<dbReference type="GO" id="GO:0005886">
    <property type="term" value="C:plasma membrane"/>
    <property type="evidence" value="ECO:0007669"/>
    <property type="project" value="UniProtKB-SubCell"/>
</dbReference>
<keyword evidence="3" id="KW-0547">Nucleotide-binding</keyword>
<keyword evidence="2 7" id="KW-0812">Transmembrane</keyword>
<evidence type="ECO:0000256" key="7">
    <source>
        <dbReference type="SAM" id="Phobius"/>
    </source>
</evidence>
<dbReference type="InterPro" id="IPR003593">
    <property type="entry name" value="AAA+_ATPase"/>
</dbReference>
<dbReference type="EMBL" id="CP158357">
    <property type="protein sequence ID" value="XBX79925.1"/>
    <property type="molecule type" value="Genomic_DNA"/>
</dbReference>
<evidence type="ECO:0000256" key="4">
    <source>
        <dbReference type="ARBA" id="ARBA00022840"/>
    </source>
</evidence>
<evidence type="ECO:0000256" key="3">
    <source>
        <dbReference type="ARBA" id="ARBA00022741"/>
    </source>
</evidence>
<name>A0AAU7W0C3_9MICO</name>
<feature type="transmembrane region" description="Helical" evidence="7">
    <location>
        <begin position="139"/>
        <end position="158"/>
    </location>
</feature>
<feature type="domain" description="ABC transporter" evidence="8">
    <location>
        <begin position="338"/>
        <end position="581"/>
    </location>
</feature>
<evidence type="ECO:0000256" key="6">
    <source>
        <dbReference type="ARBA" id="ARBA00023136"/>
    </source>
</evidence>
<dbReference type="InterPro" id="IPR039421">
    <property type="entry name" value="Type_1_exporter"/>
</dbReference>
<dbReference type="AlphaFoldDB" id="A0AAU7W0C3"/>
<evidence type="ECO:0000313" key="9">
    <source>
        <dbReference type="EMBL" id="XBX79925.1"/>
    </source>
</evidence>
<evidence type="ECO:0000256" key="5">
    <source>
        <dbReference type="ARBA" id="ARBA00022989"/>
    </source>
</evidence>
<keyword evidence="6 7" id="KW-0472">Membrane</keyword>
<evidence type="ECO:0000259" key="8">
    <source>
        <dbReference type="PROSITE" id="PS50893"/>
    </source>
</evidence>
<dbReference type="SMART" id="SM00382">
    <property type="entry name" value="AAA"/>
    <property type="match status" value="1"/>
</dbReference>
<sequence length="587" mass="61972">MTGTVRTIGDLWLRSRRERPALSSALLVLIPIVYLGNTLVALATRAVVDSASIEHSAGGVLIAAGISGVAVAVSSALGRMVFGFEAAVSARASLRLEEETLERAGRIATVDLCGRPDVLDAVTALRHAPLSLAAYPWRLLQTGSAVVNLGLTILVLVFVSPWLWILAVAGAIPIATTAIGARLIRGADEFAVEAQRREERIHELAFGTLSSHEFVIAGATTTIDDDARSAWLFATLTKASGRLKGGLVQAIGWVTFGIIIAGVLLLASGYFGGAVGVSYGDAAMIVVLAAGLQGQLAATLGGFGDLATGASLARRFAYLGELGSDIAPGSAVQIENEIRFESVSFRYPGSGRWALRDVSVTIPAGSVVGVVGFNGAGKSTFTNLLLGLVEPTTGDVLIDGMSASTLRRPSATAASFQDFLKPKFTLQDAVGIGDLTRIHDPDRVLYALNRAKAGDLVGDLPRGLETQLGAEFNGVELSEGQWQRLAIARGLMNPRPLVRVFDEPTSALDPQTEHEVFADFARDAQTEGDTFGTVSVLVSHRFSTVTMAKFIIVLESGRITATGTHHDLLSQNGEYSKMFEAQRSGYR</sequence>
<dbReference type="GO" id="GO:0005524">
    <property type="term" value="F:ATP binding"/>
    <property type="evidence" value="ECO:0007669"/>
    <property type="project" value="UniProtKB-KW"/>
</dbReference>
<protein>
    <submittedName>
        <fullName evidence="9">ABC transporter ATP-binding protein</fullName>
    </submittedName>
</protein>
<feature type="transmembrane region" description="Helical" evidence="7">
    <location>
        <begin position="250"/>
        <end position="271"/>
    </location>
</feature>
<dbReference type="SUPFAM" id="SSF52540">
    <property type="entry name" value="P-loop containing nucleoside triphosphate hydrolases"/>
    <property type="match status" value="1"/>
</dbReference>
<dbReference type="InterPro" id="IPR027417">
    <property type="entry name" value="P-loop_NTPase"/>
</dbReference>
<feature type="transmembrane region" description="Helical" evidence="7">
    <location>
        <begin position="21"/>
        <end position="48"/>
    </location>
</feature>
<accession>A0AAU7W0C3</accession>
<dbReference type="PANTHER" id="PTHR24221:SF646">
    <property type="entry name" value="HAEMOLYSIN SECRETION ATP-BINDING PROTEIN"/>
    <property type="match status" value="1"/>
</dbReference>
<dbReference type="InterPro" id="IPR003439">
    <property type="entry name" value="ABC_transporter-like_ATP-bd"/>
</dbReference>
<dbReference type="PANTHER" id="PTHR24221">
    <property type="entry name" value="ATP-BINDING CASSETTE SUB-FAMILY B"/>
    <property type="match status" value="1"/>
</dbReference>
<reference evidence="9" key="1">
    <citation type="submission" date="2024-06" db="EMBL/GenBank/DDBJ databases">
        <title>Draft genome sequence of Microbacterium sp. strain A8/3-1, isolated from Oxytropis tragacanthoides Fisch. ex DC. Root nodules in the Altai region of Russia.</title>
        <authorList>
            <person name="Sazanova A."/>
            <person name="Guro P."/>
            <person name="Kuznetsova I."/>
            <person name="Belimov A."/>
            <person name="Safronova V."/>
        </authorList>
    </citation>
    <scope>NUCLEOTIDE SEQUENCE</scope>
    <source>
        <strain evidence="9">A8/3-1</strain>
    </source>
</reference>
<dbReference type="InterPro" id="IPR036640">
    <property type="entry name" value="ABC1_TM_sf"/>
</dbReference>
<feature type="transmembrane region" description="Helical" evidence="7">
    <location>
        <begin position="283"/>
        <end position="306"/>
    </location>
</feature>
<feature type="transmembrane region" description="Helical" evidence="7">
    <location>
        <begin position="164"/>
        <end position="184"/>
    </location>
</feature>
<keyword evidence="5 7" id="KW-1133">Transmembrane helix</keyword>
<organism evidence="9">
    <name type="scientific">Microbacterium sp. A8/3-1</name>
    <dbReference type="NCBI Taxonomy" id="3160749"/>
    <lineage>
        <taxon>Bacteria</taxon>
        <taxon>Bacillati</taxon>
        <taxon>Actinomycetota</taxon>
        <taxon>Actinomycetes</taxon>
        <taxon>Micrococcales</taxon>
        <taxon>Microbacteriaceae</taxon>
        <taxon>Microbacterium</taxon>
    </lineage>
</organism>
<evidence type="ECO:0000256" key="2">
    <source>
        <dbReference type="ARBA" id="ARBA00022692"/>
    </source>
</evidence>
<dbReference type="SUPFAM" id="SSF90123">
    <property type="entry name" value="ABC transporter transmembrane region"/>
    <property type="match status" value="1"/>
</dbReference>
<proteinExistence type="predicted"/>
<dbReference type="GO" id="GO:0016887">
    <property type="term" value="F:ATP hydrolysis activity"/>
    <property type="evidence" value="ECO:0007669"/>
    <property type="project" value="InterPro"/>
</dbReference>
<gene>
    <name evidence="9" type="ORF">ABS642_07540</name>
</gene>